<evidence type="ECO:0000256" key="1">
    <source>
        <dbReference type="SAM" id="MobiDB-lite"/>
    </source>
</evidence>
<evidence type="ECO:0000313" key="2">
    <source>
        <dbReference type="EMBL" id="ABP55361.1"/>
    </source>
</evidence>
<dbReference type="AlphaFoldDB" id="A4X911"/>
<name>A4X911_SALTO</name>
<gene>
    <name evidence="2" type="ordered locus">Strop_2923</name>
</gene>
<feature type="region of interest" description="Disordered" evidence="1">
    <location>
        <begin position="108"/>
        <end position="131"/>
    </location>
</feature>
<organism evidence="2 3">
    <name type="scientific">Salinispora tropica (strain ATCC BAA-916 / DSM 44818 / JCM 13857 / NBRC 105044 / CNB-440)</name>
    <dbReference type="NCBI Taxonomy" id="369723"/>
    <lineage>
        <taxon>Bacteria</taxon>
        <taxon>Bacillati</taxon>
        <taxon>Actinomycetota</taxon>
        <taxon>Actinomycetes</taxon>
        <taxon>Micromonosporales</taxon>
        <taxon>Micromonosporaceae</taxon>
        <taxon>Salinispora</taxon>
    </lineage>
</organism>
<reference evidence="3" key="1">
    <citation type="journal article" date="2007" name="Proc. Natl. Acad. Sci. U.S.A.">
        <title>Genome sequencing reveals complex secondary metabolome in the marine actinomycete Salinispora tropica.</title>
        <authorList>
            <person name="Udwary D.W."/>
            <person name="Zeigler L."/>
            <person name="Asolkar R.N."/>
            <person name="Singan V."/>
            <person name="Lapidus A."/>
            <person name="Fenical W."/>
            <person name="Jensen P.R."/>
            <person name="Moore B.S."/>
        </authorList>
    </citation>
    <scope>NUCLEOTIDE SEQUENCE [LARGE SCALE GENOMIC DNA]</scope>
    <source>
        <strain evidence="3">ATCC BAA-916 / DSM 44818 / CNB-440</strain>
    </source>
</reference>
<accession>A4X911</accession>
<keyword evidence="3" id="KW-1185">Reference proteome</keyword>
<evidence type="ECO:0000313" key="3">
    <source>
        <dbReference type="Proteomes" id="UP000000235"/>
    </source>
</evidence>
<protein>
    <submittedName>
        <fullName evidence="2">Uncharacterized protein</fullName>
    </submittedName>
</protein>
<dbReference type="HOGENOM" id="CLU_1926105_0_0_11"/>
<proteinExistence type="predicted"/>
<dbReference type="InterPro" id="IPR045851">
    <property type="entry name" value="AMP-bd_C_sf"/>
</dbReference>
<dbReference type="Proteomes" id="UP000000235">
    <property type="component" value="Chromosome"/>
</dbReference>
<feature type="compositionally biased region" description="Pro residues" evidence="1">
    <location>
        <begin position="120"/>
        <end position="131"/>
    </location>
</feature>
<dbReference type="RefSeq" id="WP_012014139.1">
    <property type="nucleotide sequence ID" value="NC_009380.1"/>
</dbReference>
<dbReference type="Gene3D" id="3.30.300.30">
    <property type="match status" value="1"/>
</dbReference>
<sequence length="131" mass="14043">MDQLHVERNGGMHPAALAARLGWQAAGVRANVPDTVGPEALAGQLARRLLAGPSDYRTPPTPPRPVAVTPIDRAGGAEMGRRFHFLGCHDDQVKIRGHRVELREIEVPGEPDRLHGRGPTAPPVMPKPVPG</sequence>
<dbReference type="PATRIC" id="fig|369723.5.peg.3011"/>
<dbReference type="EMBL" id="CP000667">
    <property type="protein sequence ID" value="ABP55361.1"/>
    <property type="molecule type" value="Genomic_DNA"/>
</dbReference>
<dbReference type="KEGG" id="stp:Strop_2923"/>
<dbReference type="SUPFAM" id="SSF56801">
    <property type="entry name" value="Acetyl-CoA synthetase-like"/>
    <property type="match status" value="1"/>
</dbReference>